<dbReference type="AlphaFoldDB" id="A0A0B2W0K1"/>
<dbReference type="PANTHER" id="PTHR34721">
    <property type="entry name" value="PROTEIN CBG09734"/>
    <property type="match status" value="1"/>
</dbReference>
<dbReference type="SUPFAM" id="SSF57302">
    <property type="entry name" value="Snake toxin-like"/>
    <property type="match status" value="1"/>
</dbReference>
<proteinExistence type="predicted"/>
<dbReference type="InterPro" id="IPR045860">
    <property type="entry name" value="Snake_toxin-like_sf"/>
</dbReference>
<name>A0A0B2W0K1_TOXCA</name>
<dbReference type="PANTHER" id="PTHR34721:SF3">
    <property type="entry name" value="ACTIVIN_RECP DOMAIN-CONTAINING PROTEIN-RELATED"/>
    <property type="match status" value="1"/>
</dbReference>
<comment type="caution">
    <text evidence="1">The sequence shown here is derived from an EMBL/GenBank/DDBJ whole genome shotgun (WGS) entry which is preliminary data.</text>
</comment>
<reference evidence="1 2" key="1">
    <citation type="submission" date="2014-11" db="EMBL/GenBank/DDBJ databases">
        <title>Genetic blueprint of the zoonotic pathogen Toxocara canis.</title>
        <authorList>
            <person name="Zhu X.-Q."/>
            <person name="Korhonen P.K."/>
            <person name="Cai H."/>
            <person name="Young N.D."/>
            <person name="Nejsum P."/>
            <person name="von Samson-Himmelstjerna G."/>
            <person name="Boag P.R."/>
            <person name="Tan P."/>
            <person name="Li Q."/>
            <person name="Min J."/>
            <person name="Yang Y."/>
            <person name="Wang X."/>
            <person name="Fang X."/>
            <person name="Hall R.S."/>
            <person name="Hofmann A."/>
            <person name="Sternberg P.W."/>
            <person name="Jex A.R."/>
            <person name="Gasser R.B."/>
        </authorList>
    </citation>
    <scope>NUCLEOTIDE SEQUENCE [LARGE SCALE GENOMIC DNA]</scope>
    <source>
        <strain evidence="1">PN_DK_2014</strain>
    </source>
</reference>
<dbReference type="Proteomes" id="UP000031036">
    <property type="component" value="Unassembled WGS sequence"/>
</dbReference>
<sequence>MVLSSGTLKLIVLFAALACVYTLQCYNYYLHRGIGGYTEEPSRAVKCPKSKYCMILNGMIRIGPHSLRSIRERTCGKSKYVSEALCKESGCFTANFTDVGVVQKQNVSVPVQYCCCTGDLCNER</sequence>
<evidence type="ECO:0000313" key="1">
    <source>
        <dbReference type="EMBL" id="KHN87184.1"/>
    </source>
</evidence>
<organism evidence="1 2">
    <name type="scientific">Toxocara canis</name>
    <name type="common">Canine roundworm</name>
    <dbReference type="NCBI Taxonomy" id="6265"/>
    <lineage>
        <taxon>Eukaryota</taxon>
        <taxon>Metazoa</taxon>
        <taxon>Ecdysozoa</taxon>
        <taxon>Nematoda</taxon>
        <taxon>Chromadorea</taxon>
        <taxon>Rhabditida</taxon>
        <taxon>Spirurina</taxon>
        <taxon>Ascaridomorpha</taxon>
        <taxon>Ascaridoidea</taxon>
        <taxon>Toxocaridae</taxon>
        <taxon>Toxocara</taxon>
    </lineage>
</organism>
<accession>A0A0B2W0K1</accession>
<evidence type="ECO:0000313" key="2">
    <source>
        <dbReference type="Proteomes" id="UP000031036"/>
    </source>
</evidence>
<keyword evidence="2" id="KW-1185">Reference proteome</keyword>
<gene>
    <name evidence="1" type="ORF">Tcan_08347</name>
</gene>
<dbReference type="EMBL" id="JPKZ01000448">
    <property type="protein sequence ID" value="KHN87184.1"/>
    <property type="molecule type" value="Genomic_DNA"/>
</dbReference>
<protein>
    <recommendedName>
        <fullName evidence="3">Activin_recp domain-containing protein</fullName>
    </recommendedName>
</protein>
<evidence type="ECO:0008006" key="3">
    <source>
        <dbReference type="Google" id="ProtNLM"/>
    </source>
</evidence>